<dbReference type="Pfam" id="PF13377">
    <property type="entry name" value="Peripla_BP_3"/>
    <property type="match status" value="1"/>
</dbReference>
<comment type="caution">
    <text evidence="5">The sequence shown here is derived from an EMBL/GenBank/DDBJ whole genome shotgun (WGS) entry which is preliminary data.</text>
</comment>
<keyword evidence="3" id="KW-0804">Transcription</keyword>
<dbReference type="PROSITE" id="PS00356">
    <property type="entry name" value="HTH_LACI_1"/>
    <property type="match status" value="1"/>
</dbReference>
<keyword evidence="6" id="KW-1185">Reference proteome</keyword>
<dbReference type="InterPro" id="IPR028082">
    <property type="entry name" value="Peripla_BP_I"/>
</dbReference>
<reference evidence="5 6" key="1">
    <citation type="submission" date="2015-07" db="EMBL/GenBank/DDBJ databases">
        <title>Draft genome of Bellilinea caldifistulae DSM 17877.</title>
        <authorList>
            <person name="Hemp J."/>
            <person name="Ward L.M."/>
            <person name="Pace L.A."/>
            <person name="Fischer W.W."/>
        </authorList>
    </citation>
    <scope>NUCLEOTIDE SEQUENCE [LARGE SCALE GENOMIC DNA]</scope>
    <source>
        <strain evidence="5 6">GOMI-1</strain>
    </source>
</reference>
<dbReference type="PATRIC" id="fig|360411.5.peg.2165"/>
<dbReference type="Pfam" id="PF00356">
    <property type="entry name" value="LacI"/>
    <property type="match status" value="1"/>
</dbReference>
<dbReference type="RefSeq" id="WP_061918680.1">
    <property type="nucleotide sequence ID" value="NZ_DF967971.1"/>
</dbReference>
<dbReference type="InterPro" id="IPR010982">
    <property type="entry name" value="Lambda_DNA-bd_dom_sf"/>
</dbReference>
<dbReference type="SMART" id="SM00354">
    <property type="entry name" value="HTH_LACI"/>
    <property type="match status" value="1"/>
</dbReference>
<dbReference type="CDD" id="cd01392">
    <property type="entry name" value="HTH_LacI"/>
    <property type="match status" value="1"/>
</dbReference>
<dbReference type="PANTHER" id="PTHR30146">
    <property type="entry name" value="LACI-RELATED TRANSCRIPTIONAL REPRESSOR"/>
    <property type="match status" value="1"/>
</dbReference>
<name>A0A0P6X0V8_9CHLR</name>
<evidence type="ECO:0000313" key="6">
    <source>
        <dbReference type="Proteomes" id="UP000050514"/>
    </source>
</evidence>
<organism evidence="5 6">
    <name type="scientific">Bellilinea caldifistulae</name>
    <dbReference type="NCBI Taxonomy" id="360411"/>
    <lineage>
        <taxon>Bacteria</taxon>
        <taxon>Bacillati</taxon>
        <taxon>Chloroflexota</taxon>
        <taxon>Anaerolineae</taxon>
        <taxon>Anaerolineales</taxon>
        <taxon>Anaerolineaceae</taxon>
        <taxon>Bellilinea</taxon>
    </lineage>
</organism>
<proteinExistence type="predicted"/>
<evidence type="ECO:0000256" key="3">
    <source>
        <dbReference type="ARBA" id="ARBA00023163"/>
    </source>
</evidence>
<dbReference type="Gene3D" id="3.40.50.2300">
    <property type="match status" value="2"/>
</dbReference>
<dbReference type="PROSITE" id="PS50932">
    <property type="entry name" value="HTH_LACI_2"/>
    <property type="match status" value="1"/>
</dbReference>
<dbReference type="SUPFAM" id="SSF47413">
    <property type="entry name" value="lambda repressor-like DNA-binding domains"/>
    <property type="match status" value="1"/>
</dbReference>
<keyword evidence="1" id="KW-0805">Transcription regulation</keyword>
<dbReference type="InterPro" id="IPR046335">
    <property type="entry name" value="LacI/GalR-like_sensor"/>
</dbReference>
<dbReference type="Proteomes" id="UP000050514">
    <property type="component" value="Unassembled WGS sequence"/>
</dbReference>
<dbReference type="GO" id="GO:0003700">
    <property type="term" value="F:DNA-binding transcription factor activity"/>
    <property type="evidence" value="ECO:0007669"/>
    <property type="project" value="TreeGrafter"/>
</dbReference>
<dbReference type="STRING" id="360411.AC812_11705"/>
<dbReference type="InterPro" id="IPR000843">
    <property type="entry name" value="HTH_LacI"/>
</dbReference>
<dbReference type="EMBL" id="LGHJ01000017">
    <property type="protein sequence ID" value="KPL74473.1"/>
    <property type="molecule type" value="Genomic_DNA"/>
</dbReference>
<accession>A0A0P6X0V8</accession>
<keyword evidence="2" id="KW-0238">DNA-binding</keyword>
<evidence type="ECO:0000256" key="1">
    <source>
        <dbReference type="ARBA" id="ARBA00023015"/>
    </source>
</evidence>
<dbReference type="OrthoDB" id="9784962at2"/>
<dbReference type="Gene3D" id="1.10.260.40">
    <property type="entry name" value="lambda repressor-like DNA-binding domains"/>
    <property type="match status" value="1"/>
</dbReference>
<evidence type="ECO:0000256" key="2">
    <source>
        <dbReference type="ARBA" id="ARBA00023125"/>
    </source>
</evidence>
<dbReference type="SUPFAM" id="SSF53822">
    <property type="entry name" value="Periplasmic binding protein-like I"/>
    <property type="match status" value="1"/>
</dbReference>
<evidence type="ECO:0000259" key="4">
    <source>
        <dbReference type="PROSITE" id="PS50932"/>
    </source>
</evidence>
<evidence type="ECO:0000313" key="5">
    <source>
        <dbReference type="EMBL" id="KPL74473.1"/>
    </source>
</evidence>
<sequence>MSRRVTLKEVAVRSGVSYQTVSKVINGQVQVAPDTEARIWQAVRELNYRPNYTARSLRAQRSFTIGYSWRPSPPDQANPILDTFLQSMFHAAEQRGYYLLCFPYHSDTQRQIESYRELMETRRVDGFVLSGVEYNDPRVLFLLEQKFPFVAFGRSNPDLHFPSIDVDGGYGLRLATEHLLAQGHRRIAALAWPEESRVGNNRMEGYFSAMRVAGIETMAEWIQRGEGRYAFGYEAARRLLALPAEIRPTAMVCLNDYMAVGAIKAVQDGGFQVGSQIGITGFDDTPIAQYLTPPLTSVRQPVWEIGERLIALLLNLLEAKETAQEFETILMQPQLVVRASSRKADQPDLIPKEVMRDP</sequence>
<feature type="domain" description="HTH lacI-type" evidence="4">
    <location>
        <begin position="5"/>
        <end position="59"/>
    </location>
</feature>
<gene>
    <name evidence="5" type="ORF">AC812_11705</name>
</gene>
<protein>
    <submittedName>
        <fullName evidence="5">Alanine racemase</fullName>
    </submittedName>
</protein>
<dbReference type="GO" id="GO:0000976">
    <property type="term" value="F:transcription cis-regulatory region binding"/>
    <property type="evidence" value="ECO:0007669"/>
    <property type="project" value="TreeGrafter"/>
</dbReference>
<dbReference type="AlphaFoldDB" id="A0A0P6X0V8"/>
<dbReference type="CDD" id="cd06292">
    <property type="entry name" value="PBP1_AglR_RafR-like"/>
    <property type="match status" value="1"/>
</dbReference>
<dbReference type="PANTHER" id="PTHR30146:SF109">
    <property type="entry name" value="HTH-TYPE TRANSCRIPTIONAL REGULATOR GALS"/>
    <property type="match status" value="1"/>
</dbReference>